<dbReference type="EMBL" id="BQXS01013809">
    <property type="protein sequence ID" value="GKT29589.1"/>
    <property type="molecule type" value="Genomic_DNA"/>
</dbReference>
<gene>
    <name evidence="1" type="ORF">ADUPG1_014102</name>
    <name evidence="2" type="ORF">ADUPG1_014103</name>
</gene>
<reference evidence="1" key="1">
    <citation type="submission" date="2022-03" db="EMBL/GenBank/DDBJ databases">
        <title>Draft genome sequence of Aduncisulcus paluster, a free-living microaerophilic Fornicata.</title>
        <authorList>
            <person name="Yuyama I."/>
            <person name="Kume K."/>
            <person name="Tamura T."/>
            <person name="Inagaki Y."/>
            <person name="Hashimoto T."/>
        </authorList>
    </citation>
    <scope>NUCLEOTIDE SEQUENCE</scope>
    <source>
        <strain evidence="1">NY0171</strain>
    </source>
</reference>
<evidence type="ECO:0000313" key="1">
    <source>
        <dbReference type="EMBL" id="GKT29586.1"/>
    </source>
</evidence>
<evidence type="ECO:0000313" key="2">
    <source>
        <dbReference type="EMBL" id="GKT29589.1"/>
    </source>
</evidence>
<evidence type="ECO:0000313" key="3">
    <source>
        <dbReference type="Proteomes" id="UP001057375"/>
    </source>
</evidence>
<dbReference type="EMBL" id="BQXS01013808">
    <property type="protein sequence ID" value="GKT29586.1"/>
    <property type="molecule type" value="Genomic_DNA"/>
</dbReference>
<accession>A0ABQ5KAL3</accession>
<keyword evidence="3" id="KW-1185">Reference proteome</keyword>
<name>A0ABQ5KAL3_9EUKA</name>
<sequence length="24" mass="2648">MASIKTYVKSVLAVDEGKYLMVMA</sequence>
<proteinExistence type="predicted"/>
<protein>
    <submittedName>
        <fullName evidence="1">Uncharacterized protein</fullName>
    </submittedName>
</protein>
<comment type="caution">
    <text evidence="1">The sequence shown here is derived from an EMBL/GenBank/DDBJ whole genome shotgun (WGS) entry which is preliminary data.</text>
</comment>
<feature type="non-terminal residue" evidence="1">
    <location>
        <position position="24"/>
    </location>
</feature>
<dbReference type="Proteomes" id="UP001057375">
    <property type="component" value="Unassembled WGS sequence"/>
</dbReference>
<organism evidence="1 3">
    <name type="scientific">Aduncisulcus paluster</name>
    <dbReference type="NCBI Taxonomy" id="2918883"/>
    <lineage>
        <taxon>Eukaryota</taxon>
        <taxon>Metamonada</taxon>
        <taxon>Carpediemonas-like organisms</taxon>
        <taxon>Aduncisulcus</taxon>
    </lineage>
</organism>